<feature type="compositionally biased region" description="Polar residues" evidence="1">
    <location>
        <begin position="70"/>
        <end position="94"/>
    </location>
</feature>
<evidence type="ECO:0000313" key="3">
    <source>
        <dbReference type="Proteomes" id="UP000737391"/>
    </source>
</evidence>
<dbReference type="EMBL" id="LUFC02000115">
    <property type="protein sequence ID" value="KAF4501678.1"/>
    <property type="molecule type" value="Genomic_DNA"/>
</dbReference>
<accession>A0A9P5BI78</accession>
<gene>
    <name evidence="2" type="ORF">FAGAP_2131</name>
</gene>
<evidence type="ECO:0000313" key="2">
    <source>
        <dbReference type="EMBL" id="KAF4501678.1"/>
    </source>
</evidence>
<dbReference type="AlphaFoldDB" id="A0A9P5BI78"/>
<keyword evidence="3" id="KW-1185">Reference proteome</keyword>
<protein>
    <submittedName>
        <fullName evidence="2">Uncharacterized protein</fullName>
    </submittedName>
</protein>
<name>A0A9P5BI78_9HYPO</name>
<comment type="caution">
    <text evidence="2">The sequence shown here is derived from an EMBL/GenBank/DDBJ whole genome shotgun (WGS) entry which is preliminary data.</text>
</comment>
<dbReference type="OrthoDB" id="5094530at2759"/>
<dbReference type="Proteomes" id="UP000737391">
    <property type="component" value="Unassembled WGS sequence"/>
</dbReference>
<organism evidence="2 3">
    <name type="scientific">Fusarium agapanthi</name>
    <dbReference type="NCBI Taxonomy" id="1803897"/>
    <lineage>
        <taxon>Eukaryota</taxon>
        <taxon>Fungi</taxon>
        <taxon>Dikarya</taxon>
        <taxon>Ascomycota</taxon>
        <taxon>Pezizomycotina</taxon>
        <taxon>Sordariomycetes</taxon>
        <taxon>Hypocreomycetidae</taxon>
        <taxon>Hypocreales</taxon>
        <taxon>Nectriaceae</taxon>
        <taxon>Fusarium</taxon>
        <taxon>Fusarium fujikuroi species complex</taxon>
    </lineage>
</organism>
<reference evidence="2" key="1">
    <citation type="submission" date="2020-01" db="EMBL/GenBank/DDBJ databases">
        <title>Identification and distribution of gene clusters putatively required for synthesis of sphingolipid metabolism inhibitors in phylogenetically diverse species of the filamentous fungus Fusarium.</title>
        <authorList>
            <person name="Kim H.-S."/>
            <person name="Busman M."/>
            <person name="Brown D.W."/>
            <person name="Divon H."/>
            <person name="Uhlig S."/>
            <person name="Proctor R.H."/>
        </authorList>
    </citation>
    <scope>NUCLEOTIDE SEQUENCE</scope>
    <source>
        <strain evidence="2">NRRL 31653</strain>
    </source>
</reference>
<feature type="region of interest" description="Disordered" evidence="1">
    <location>
        <begin position="70"/>
        <end position="99"/>
    </location>
</feature>
<sequence length="241" mass="27018">MWIAALALDLLSKDRAASDIAGTCFDIEYKNHQAHLQGLDNLSTNRHKDTKTQKPHKRLIMIPHRNEELSQPLSFERATSNPETASNHNESDSPGHSIPLANLETMESQLFDLGFPVLMDLDQPENESWNHDQDTVMTDASNATGLVINTDSSLSMGIQNTINMDPSWLQLSDQDWLSQNPEMDSASLPTEFLIDPTSSLAGDFTWQQSNQNAMETLQAQEYRPSYNDFHDPSTQISLNMG</sequence>
<proteinExistence type="predicted"/>
<evidence type="ECO:0000256" key="1">
    <source>
        <dbReference type="SAM" id="MobiDB-lite"/>
    </source>
</evidence>